<dbReference type="HAMAP" id="MF_01031">
    <property type="entry name" value="LeuD_type1"/>
    <property type="match status" value="1"/>
</dbReference>
<dbReference type="UniPathway" id="UPA00048">
    <property type="reaction ID" value="UER00071"/>
</dbReference>
<evidence type="ECO:0000256" key="7">
    <source>
        <dbReference type="ARBA" id="ARBA00014371"/>
    </source>
</evidence>
<evidence type="ECO:0000259" key="20">
    <source>
        <dbReference type="Pfam" id="PF00694"/>
    </source>
</evidence>
<dbReference type="PROSITE" id="PS00450">
    <property type="entry name" value="ACONITASE_1"/>
    <property type="match status" value="1"/>
</dbReference>
<keyword evidence="12" id="KW-0408">Iron</keyword>
<dbReference type="STRING" id="857340.A0A086SUF6"/>
<dbReference type="InterPro" id="IPR033940">
    <property type="entry name" value="IPMI_Swivel"/>
</dbReference>
<dbReference type="InterPro" id="IPR012235">
    <property type="entry name" value="3-IsopropMal_deHydtase_ssu/lsu"/>
</dbReference>
<dbReference type="InterPro" id="IPR004431">
    <property type="entry name" value="3-IsopropMal_deHydase_ssu"/>
</dbReference>
<evidence type="ECO:0000256" key="15">
    <source>
        <dbReference type="ARBA" id="ARBA00023304"/>
    </source>
</evidence>
<feature type="domain" description="Aconitase/3-isopropylmalate dehydratase large subunit alpha/beta/alpha" evidence="19">
    <location>
        <begin position="13"/>
        <end position="472"/>
    </location>
</feature>
<dbReference type="PANTHER" id="PTHR43822:SF9">
    <property type="entry name" value="3-ISOPROPYLMALATE DEHYDRATASE"/>
    <property type="match status" value="1"/>
</dbReference>
<dbReference type="GO" id="GO:0009098">
    <property type="term" value="P:L-leucine biosynthetic process"/>
    <property type="evidence" value="ECO:0007669"/>
    <property type="project" value="UniProtKB-UniPathway"/>
</dbReference>
<dbReference type="Gene3D" id="3.30.499.10">
    <property type="entry name" value="Aconitase, domain 3"/>
    <property type="match status" value="2"/>
</dbReference>
<dbReference type="InterPro" id="IPR050067">
    <property type="entry name" value="IPM_dehydratase_rel_enz"/>
</dbReference>
<evidence type="ECO:0000259" key="19">
    <source>
        <dbReference type="Pfam" id="PF00330"/>
    </source>
</evidence>
<dbReference type="SUPFAM" id="SSF53732">
    <property type="entry name" value="Aconitase iron-sulfur domain"/>
    <property type="match status" value="1"/>
</dbReference>
<dbReference type="HAMAP" id="MF_01026">
    <property type="entry name" value="LeuC_type1"/>
    <property type="match status" value="1"/>
</dbReference>
<keyword evidence="10 18" id="KW-0028">Amino-acid biosynthesis</keyword>
<evidence type="ECO:0000256" key="11">
    <source>
        <dbReference type="ARBA" id="ARBA00022723"/>
    </source>
</evidence>
<dbReference type="FunFam" id="3.30.499.10:FF:000006">
    <property type="entry name" value="3-isopropylmalate dehydratase large subunit"/>
    <property type="match status" value="1"/>
</dbReference>
<dbReference type="FunFam" id="3.20.19.10:FF:000003">
    <property type="entry name" value="3-isopropylmalate dehydratase small subunit"/>
    <property type="match status" value="1"/>
</dbReference>
<dbReference type="GO" id="GO:0009316">
    <property type="term" value="C:3-isopropylmalate dehydratase complex"/>
    <property type="evidence" value="ECO:0007669"/>
    <property type="project" value="InterPro"/>
</dbReference>
<keyword evidence="8 18" id="KW-0432">Leucine biosynthesis</keyword>
<dbReference type="InterPro" id="IPR001030">
    <property type="entry name" value="Acoase/IPM_deHydtase_lsu_aba"/>
</dbReference>
<protein>
    <recommendedName>
        <fullName evidence="7 18">3-isopropylmalate dehydratase</fullName>
        <ecNumber evidence="6 18">4.2.1.33</ecNumber>
    </recommendedName>
    <alternativeName>
        <fullName evidence="16 18">Alpha-IPM isomerase</fullName>
    </alternativeName>
    <alternativeName>
        <fullName evidence="17 18">Isopropylmalate isomerase</fullName>
    </alternativeName>
</protein>
<dbReference type="Gene3D" id="3.20.19.10">
    <property type="entry name" value="Aconitase, domain 4"/>
    <property type="match status" value="1"/>
</dbReference>
<dbReference type="SUPFAM" id="SSF52016">
    <property type="entry name" value="LeuD/IlvD-like"/>
    <property type="match status" value="1"/>
</dbReference>
<dbReference type="NCBIfam" id="NF009116">
    <property type="entry name" value="PRK12466.1"/>
    <property type="match status" value="1"/>
</dbReference>
<dbReference type="InterPro" id="IPR004430">
    <property type="entry name" value="3-IsopropMal_deHydase_lsu"/>
</dbReference>
<keyword evidence="15 18" id="KW-0100">Branched-chain amino acid biosynthesis</keyword>
<evidence type="ECO:0000256" key="14">
    <source>
        <dbReference type="ARBA" id="ARBA00023239"/>
    </source>
</evidence>
<dbReference type="NCBIfam" id="NF002458">
    <property type="entry name" value="PRK01641.1"/>
    <property type="match status" value="1"/>
</dbReference>
<evidence type="ECO:0000256" key="9">
    <source>
        <dbReference type="ARBA" id="ARBA00022485"/>
    </source>
</evidence>
<evidence type="ECO:0000256" key="3">
    <source>
        <dbReference type="ARBA" id="ARBA00002695"/>
    </source>
</evidence>
<dbReference type="HOGENOM" id="CLU_006714_0_1_1"/>
<comment type="catalytic activity">
    <reaction evidence="1 18">
        <text>(2R,3S)-3-isopropylmalate = (2S)-2-isopropylmalate</text>
        <dbReference type="Rhea" id="RHEA:32287"/>
        <dbReference type="ChEBI" id="CHEBI:1178"/>
        <dbReference type="ChEBI" id="CHEBI:35121"/>
        <dbReference type="EC" id="4.2.1.33"/>
    </reaction>
</comment>
<evidence type="ECO:0000256" key="8">
    <source>
        <dbReference type="ARBA" id="ARBA00022430"/>
    </source>
</evidence>
<dbReference type="OrthoDB" id="2279155at2759"/>
<dbReference type="EMBL" id="JPKY01000171">
    <property type="protein sequence ID" value="KFH40738.1"/>
    <property type="molecule type" value="Genomic_DNA"/>
</dbReference>
<comment type="pathway">
    <text evidence="4 18">Amino-acid biosynthesis; L-leucine biosynthesis; L-leucine from 3-methyl-2-oxobutanoate: step 2/4.</text>
</comment>
<dbReference type="AlphaFoldDB" id="A0A086SUF6"/>
<dbReference type="PANTHER" id="PTHR43822">
    <property type="entry name" value="HOMOACONITASE, MITOCHONDRIAL-RELATED"/>
    <property type="match status" value="1"/>
</dbReference>
<organism evidence="21 22">
    <name type="scientific">Hapsidospora chrysogenum (strain ATCC 11550 / CBS 779.69 / DSM 880 / IAM 14645 / JCM 23072 / IMI 49137)</name>
    <name type="common">Acremonium chrysogenum</name>
    <dbReference type="NCBI Taxonomy" id="857340"/>
    <lineage>
        <taxon>Eukaryota</taxon>
        <taxon>Fungi</taxon>
        <taxon>Dikarya</taxon>
        <taxon>Ascomycota</taxon>
        <taxon>Pezizomycotina</taxon>
        <taxon>Sordariomycetes</taxon>
        <taxon>Hypocreomycetidae</taxon>
        <taxon>Hypocreales</taxon>
        <taxon>Bionectriaceae</taxon>
        <taxon>Hapsidospora</taxon>
    </lineage>
</organism>
<evidence type="ECO:0000256" key="1">
    <source>
        <dbReference type="ARBA" id="ARBA00000491"/>
    </source>
</evidence>
<keyword evidence="22" id="KW-1185">Reference proteome</keyword>
<proteinExistence type="inferred from homology"/>
<dbReference type="CDD" id="cd01577">
    <property type="entry name" value="IPMI_Swivel"/>
    <property type="match status" value="1"/>
</dbReference>
<dbReference type="InterPro" id="IPR015928">
    <property type="entry name" value="Aconitase/3IPM_dehydase_swvl"/>
</dbReference>
<evidence type="ECO:0000313" key="21">
    <source>
        <dbReference type="EMBL" id="KFH40738.1"/>
    </source>
</evidence>
<comment type="function">
    <text evidence="3 18">Catalyzes the isomerization between 2-isopropylmalate and 3-isopropylmalate, via the formation of 2-isopropylmaleate.</text>
</comment>
<keyword evidence="9" id="KW-0004">4Fe-4S</keyword>
<evidence type="ECO:0000313" key="22">
    <source>
        <dbReference type="Proteomes" id="UP000029964"/>
    </source>
</evidence>
<comment type="cofactor">
    <cofactor evidence="2">
        <name>[4Fe-4S] cluster</name>
        <dbReference type="ChEBI" id="CHEBI:49883"/>
    </cofactor>
</comment>
<evidence type="ECO:0000256" key="18">
    <source>
        <dbReference type="PIRNR" id="PIRNR001418"/>
    </source>
</evidence>
<dbReference type="GO" id="GO:0046872">
    <property type="term" value="F:metal ion binding"/>
    <property type="evidence" value="ECO:0007669"/>
    <property type="project" value="UniProtKB-KW"/>
</dbReference>
<dbReference type="NCBIfam" id="TIGR00171">
    <property type="entry name" value="leuD"/>
    <property type="match status" value="1"/>
</dbReference>
<evidence type="ECO:0000256" key="10">
    <source>
        <dbReference type="ARBA" id="ARBA00022605"/>
    </source>
</evidence>
<evidence type="ECO:0000256" key="12">
    <source>
        <dbReference type="ARBA" id="ARBA00023004"/>
    </source>
</evidence>
<dbReference type="EC" id="4.2.1.33" evidence="6 18"/>
<dbReference type="PRINTS" id="PR00415">
    <property type="entry name" value="ACONITASE"/>
</dbReference>
<evidence type="ECO:0000256" key="13">
    <source>
        <dbReference type="ARBA" id="ARBA00023014"/>
    </source>
</evidence>
<comment type="caution">
    <text evidence="21">The sequence shown here is derived from an EMBL/GenBank/DDBJ whole genome shotgun (WGS) entry which is preliminary data.</text>
</comment>
<dbReference type="InterPro" id="IPR015931">
    <property type="entry name" value="Acnase/IPM_dHydase_lsu_aba_1/3"/>
</dbReference>
<dbReference type="InterPro" id="IPR000573">
    <property type="entry name" value="AconitaseA/IPMdHydase_ssu_swvl"/>
</dbReference>
<feature type="domain" description="Aconitase A/isopropylmalate dehydratase small subunit swivel" evidence="20">
    <location>
        <begin position="535"/>
        <end position="659"/>
    </location>
</feature>
<dbReference type="Proteomes" id="UP000029964">
    <property type="component" value="Unassembled WGS sequence"/>
</dbReference>
<dbReference type="NCBIfam" id="NF004016">
    <property type="entry name" value="PRK05478.1"/>
    <property type="match status" value="1"/>
</dbReference>
<accession>A0A086SUF6</accession>
<dbReference type="Pfam" id="PF00694">
    <property type="entry name" value="Aconitase_C"/>
    <property type="match status" value="1"/>
</dbReference>
<evidence type="ECO:0000256" key="17">
    <source>
        <dbReference type="ARBA" id="ARBA00033368"/>
    </source>
</evidence>
<name>A0A086SUF6_HAPC1</name>
<keyword evidence="13" id="KW-0411">Iron-sulfur</keyword>
<dbReference type="CDD" id="cd01583">
    <property type="entry name" value="IPMI"/>
    <property type="match status" value="1"/>
</dbReference>
<dbReference type="InterPro" id="IPR033941">
    <property type="entry name" value="IPMI_cat"/>
</dbReference>
<dbReference type="Pfam" id="PF00330">
    <property type="entry name" value="Aconitase"/>
    <property type="match status" value="1"/>
</dbReference>
<dbReference type="GO" id="GO:0051539">
    <property type="term" value="F:4 iron, 4 sulfur cluster binding"/>
    <property type="evidence" value="ECO:0007669"/>
    <property type="project" value="UniProtKB-KW"/>
</dbReference>
<dbReference type="GO" id="GO:0003861">
    <property type="term" value="F:3-isopropylmalate dehydratase activity"/>
    <property type="evidence" value="ECO:0007669"/>
    <property type="project" value="UniProtKB-EC"/>
</dbReference>
<evidence type="ECO:0000256" key="2">
    <source>
        <dbReference type="ARBA" id="ARBA00001966"/>
    </source>
</evidence>
<comment type="similarity">
    <text evidence="5 18">Belongs to the aconitase/IPM isomerase family.</text>
</comment>
<evidence type="ECO:0000256" key="5">
    <source>
        <dbReference type="ARBA" id="ARBA00007185"/>
    </source>
</evidence>
<dbReference type="InterPro" id="IPR018136">
    <property type="entry name" value="Aconitase_4Fe-4S_BS"/>
</dbReference>
<evidence type="ECO:0000256" key="6">
    <source>
        <dbReference type="ARBA" id="ARBA00011998"/>
    </source>
</evidence>
<evidence type="ECO:0000256" key="16">
    <source>
        <dbReference type="ARBA" id="ARBA00031631"/>
    </source>
</evidence>
<dbReference type="PROSITE" id="PS01244">
    <property type="entry name" value="ACONITASE_2"/>
    <property type="match status" value="1"/>
</dbReference>
<dbReference type="FunFam" id="3.30.499.10:FF:000007">
    <property type="entry name" value="3-isopropylmalate dehydratase large subunit"/>
    <property type="match status" value="1"/>
</dbReference>
<evidence type="ECO:0000256" key="4">
    <source>
        <dbReference type="ARBA" id="ARBA00004729"/>
    </source>
</evidence>
<gene>
    <name evidence="21" type="ORF">ACRE_085540</name>
</gene>
<dbReference type="PIRSF" id="PIRSF001418">
    <property type="entry name" value="ACN"/>
    <property type="match status" value="1"/>
</dbReference>
<dbReference type="InterPro" id="IPR036008">
    <property type="entry name" value="Aconitase_4Fe-4S_dom"/>
</dbReference>
<dbReference type="NCBIfam" id="TIGR00170">
    <property type="entry name" value="leuC"/>
    <property type="match status" value="1"/>
</dbReference>
<keyword evidence="11" id="KW-0479">Metal-binding</keyword>
<keyword evidence="14 18" id="KW-0456">Lyase</keyword>
<reference evidence="22" key="1">
    <citation type="journal article" date="2014" name="Genome Announc.">
        <title>Genome sequence and annotation of Acremonium chrysogenum, producer of the beta-lactam antibiotic cephalosporin C.</title>
        <authorList>
            <person name="Terfehr D."/>
            <person name="Dahlmann T.A."/>
            <person name="Specht T."/>
            <person name="Zadra I."/>
            <person name="Kuernsteiner H."/>
            <person name="Kueck U."/>
        </authorList>
    </citation>
    <scope>NUCLEOTIDE SEQUENCE [LARGE SCALE GENOMIC DNA]</scope>
    <source>
        <strain evidence="22">ATCC 11550 / CBS 779.69 / DSM 880 / IAM 14645 / JCM 23072 / IMI 49137</strain>
    </source>
</reference>
<sequence length="770" mass="83756">MPGAVPGPQTLYDKVLRDHTVNEQDDGTILLYIDRHLVHEVTSPQAFEGLKKAGRKVRRPDCTLATSDHNVPTTPRTNFKDVASFIDDADSRTQCVTLEQNVRDFNLTFFGLDDERQGIVHIIGPEQGFTLPGTTVVCGDSHTSTHGAFGSLAFGIGTSEVEHVLATQTLITKRSKNMKVQVDGELAPGVSSKDVILYIIGQIGTAGGTGCVIEFCGSAIRSLTMEARMSVCNMSIEAGARAGMIAPDETTFEYLKGRPLAPKPDSNEWKRALAYWSTLKSDDGAKFDKEVYINAQDIPPTVTWGTSPQDVVPITGVIPGPDDFSDPDKKKACERALEYMGLTAGTPVEDVVVDKVFIGSCTNARMEDLRSAARVVEGKKVAPNIKRAMIVPGSGIVKRQAEAEGLDKIFVEAGFEWREAGCSMCLGMNPDILSPKERCASTSNRNFEGRQGAGGRTHLMSPVMAAACAIVGKLADVRKVAGPNRSSPVKGEPQITVEERPFSEDISGDDDLDRIMDVPEDASSDTGAPATSAGMPKFTQLKGIAAPMERANVDTDAIIPKQFLKTIKRSGLGSALFFQWRYDTETGAEKPDFVLNQEPYRNAKILVVTGPNFGCGSSREHAPWAMLDFGIRCIIAPSFADIHETNLYKNGMLPITLPEEALQRVADEARAGREIEVDLPAQVVRAADGTELATFNAEPFKKHCLINGLDDIGLTTQMEGKIREFERRRTQNTPWLDGSGYLRRTGPVKIEAVPVPKTNRGEVKDDPLEW</sequence>